<keyword evidence="3" id="KW-1185">Reference proteome</keyword>
<dbReference type="AlphaFoldDB" id="A0AAD7CQU4"/>
<reference evidence="2" key="1">
    <citation type="submission" date="2023-03" db="EMBL/GenBank/DDBJ databases">
        <title>Massive genome expansion in bonnet fungi (Mycena s.s.) driven by repeated elements and novel gene families across ecological guilds.</title>
        <authorList>
            <consortium name="Lawrence Berkeley National Laboratory"/>
            <person name="Harder C.B."/>
            <person name="Miyauchi S."/>
            <person name="Viragh M."/>
            <person name="Kuo A."/>
            <person name="Thoen E."/>
            <person name="Andreopoulos B."/>
            <person name="Lu D."/>
            <person name="Skrede I."/>
            <person name="Drula E."/>
            <person name="Henrissat B."/>
            <person name="Morin E."/>
            <person name="Kohler A."/>
            <person name="Barry K."/>
            <person name="LaButti K."/>
            <person name="Morin E."/>
            <person name="Salamov A."/>
            <person name="Lipzen A."/>
            <person name="Mereny Z."/>
            <person name="Hegedus B."/>
            <person name="Baldrian P."/>
            <person name="Stursova M."/>
            <person name="Weitz H."/>
            <person name="Taylor A."/>
            <person name="Grigoriev I.V."/>
            <person name="Nagy L.G."/>
            <person name="Martin F."/>
            <person name="Kauserud H."/>
        </authorList>
    </citation>
    <scope>NUCLEOTIDE SEQUENCE</scope>
    <source>
        <strain evidence="2">CBHHK067</strain>
    </source>
</reference>
<organism evidence="2 3">
    <name type="scientific">Mycena rosella</name>
    <name type="common">Pink bonnet</name>
    <name type="synonym">Agaricus rosellus</name>
    <dbReference type="NCBI Taxonomy" id="1033263"/>
    <lineage>
        <taxon>Eukaryota</taxon>
        <taxon>Fungi</taxon>
        <taxon>Dikarya</taxon>
        <taxon>Basidiomycota</taxon>
        <taxon>Agaricomycotina</taxon>
        <taxon>Agaricomycetes</taxon>
        <taxon>Agaricomycetidae</taxon>
        <taxon>Agaricales</taxon>
        <taxon>Marasmiineae</taxon>
        <taxon>Mycenaceae</taxon>
        <taxon>Mycena</taxon>
    </lineage>
</organism>
<dbReference type="InterPro" id="IPR000210">
    <property type="entry name" value="BTB/POZ_dom"/>
</dbReference>
<name>A0AAD7CQU4_MYCRO</name>
<dbReference type="SMART" id="SM00225">
    <property type="entry name" value="BTB"/>
    <property type="match status" value="1"/>
</dbReference>
<dbReference type="SUPFAM" id="SSF54695">
    <property type="entry name" value="POZ domain"/>
    <property type="match status" value="1"/>
</dbReference>
<dbReference type="EMBL" id="JARKIE010000278">
    <property type="protein sequence ID" value="KAJ7658533.1"/>
    <property type="molecule type" value="Genomic_DNA"/>
</dbReference>
<sequence length="334" mass="37121">MSQEQNLEDDAQSGCSLDECTRVADLWFPDANLILRAENTLFRVHTGIICARSAVFSDMISVPQPAQPEDQTLDGHPIVYLHDSAAEVEVFLRAVFDSNYFMPPPSPTEFNSVIGIMRLAHKYDVPYLFRRALCHLESVFSPTLTDLIGALITRITPPSVEFTLGDVNVSLITISAVSEVGAVWILPAACYCACTFSVKDILSAGKPWNTLGADQQQICLTSRAELIRATTRTYRLFRRLPSPHCSSVDTCQIAVSAAHDRLENRADRNYDAHPLETWASNDISTKLCDTCHQLWTELSTEAQESLWAALPGILELPEWDELYKTRAAVLEAST</sequence>
<evidence type="ECO:0000259" key="1">
    <source>
        <dbReference type="PROSITE" id="PS50097"/>
    </source>
</evidence>
<dbReference type="Proteomes" id="UP001221757">
    <property type="component" value="Unassembled WGS sequence"/>
</dbReference>
<comment type="caution">
    <text evidence="2">The sequence shown here is derived from an EMBL/GenBank/DDBJ whole genome shotgun (WGS) entry which is preliminary data.</text>
</comment>
<dbReference type="Gene3D" id="3.30.710.10">
    <property type="entry name" value="Potassium Channel Kv1.1, Chain A"/>
    <property type="match status" value="1"/>
</dbReference>
<proteinExistence type="predicted"/>
<gene>
    <name evidence="2" type="ORF">B0H17DRAFT_955167</name>
</gene>
<feature type="domain" description="BTB" evidence="1">
    <location>
        <begin position="31"/>
        <end position="104"/>
    </location>
</feature>
<evidence type="ECO:0000313" key="2">
    <source>
        <dbReference type="EMBL" id="KAJ7658533.1"/>
    </source>
</evidence>
<dbReference type="PROSITE" id="PS50097">
    <property type="entry name" value="BTB"/>
    <property type="match status" value="1"/>
</dbReference>
<evidence type="ECO:0000313" key="3">
    <source>
        <dbReference type="Proteomes" id="UP001221757"/>
    </source>
</evidence>
<dbReference type="InterPro" id="IPR011333">
    <property type="entry name" value="SKP1/BTB/POZ_sf"/>
</dbReference>
<accession>A0AAD7CQU4</accession>
<protein>
    <recommendedName>
        <fullName evidence="1">BTB domain-containing protein</fullName>
    </recommendedName>
</protein>